<keyword evidence="3" id="KW-1185">Reference proteome</keyword>
<organism evidence="2 3">
    <name type="scientific">Achaetomium macrosporum</name>
    <dbReference type="NCBI Taxonomy" id="79813"/>
    <lineage>
        <taxon>Eukaryota</taxon>
        <taxon>Fungi</taxon>
        <taxon>Dikarya</taxon>
        <taxon>Ascomycota</taxon>
        <taxon>Pezizomycotina</taxon>
        <taxon>Sordariomycetes</taxon>
        <taxon>Sordariomycetidae</taxon>
        <taxon>Sordariales</taxon>
        <taxon>Chaetomiaceae</taxon>
        <taxon>Achaetomium</taxon>
    </lineage>
</organism>
<evidence type="ECO:0000313" key="3">
    <source>
        <dbReference type="Proteomes" id="UP001303760"/>
    </source>
</evidence>
<dbReference type="EMBL" id="MU860144">
    <property type="protein sequence ID" value="KAK4237310.1"/>
    <property type="molecule type" value="Genomic_DNA"/>
</dbReference>
<protein>
    <submittedName>
        <fullName evidence="2">Uncharacterized protein</fullName>
    </submittedName>
</protein>
<evidence type="ECO:0000313" key="2">
    <source>
        <dbReference type="EMBL" id="KAK4237310.1"/>
    </source>
</evidence>
<comment type="caution">
    <text evidence="2">The sequence shown here is derived from an EMBL/GenBank/DDBJ whole genome shotgun (WGS) entry which is preliminary data.</text>
</comment>
<sequence>MASVTTSPLTCIPPLRDGACGTTPRLQQPLWSVMRREMGQTLGMMPTLFWANYTMLFQTASWAGIAETMLRLVLACLEMGIMLAALPLWLMLPGAMFAMWLGACAGFILAMCWMLNGKEQMYQCSAGSGSEGWMMGQEAEDEKWMFLGGMGMSSRHCHKHTLPTLSRLFGRSMVCICMPTYGMPFDTIAMMLQRCVPSQLRCAVLDDSMNRCVVLCHNDSAVIVSQAVAQLCADVPMEKLRKLEIYTFGAAAAEFMMPLGDIKYHQPGEPPNEQRGIHLEHFAMKDDPFAQVGVLHSVRQNMEGRFCGGVFLMNKDRNAAPTLQKSSRMAVSALSGLTMEEYLIALFPAQMMPSDCSSASPRRSVLDSVMNIDKDCAEKREIAAMSNYHSASRAKKGGKRLSWTGLAAMAGHNKNGMGAGMVALEMARKGCRNCEGRRDREVSWLARYVSAEERLAADRRPSP</sequence>
<feature type="transmembrane region" description="Helical" evidence="1">
    <location>
        <begin position="47"/>
        <end position="65"/>
    </location>
</feature>
<dbReference type="PANTHER" id="PTHR42044:SF2">
    <property type="entry name" value="DUF676 DOMAIN-CONTAINING PROTEIN"/>
    <property type="match status" value="1"/>
</dbReference>
<reference evidence="2" key="1">
    <citation type="journal article" date="2023" name="Mol. Phylogenet. Evol.">
        <title>Genome-scale phylogeny and comparative genomics of the fungal order Sordariales.</title>
        <authorList>
            <person name="Hensen N."/>
            <person name="Bonometti L."/>
            <person name="Westerberg I."/>
            <person name="Brannstrom I.O."/>
            <person name="Guillou S."/>
            <person name="Cros-Aarteil S."/>
            <person name="Calhoun S."/>
            <person name="Haridas S."/>
            <person name="Kuo A."/>
            <person name="Mondo S."/>
            <person name="Pangilinan J."/>
            <person name="Riley R."/>
            <person name="LaButti K."/>
            <person name="Andreopoulos B."/>
            <person name="Lipzen A."/>
            <person name="Chen C."/>
            <person name="Yan M."/>
            <person name="Daum C."/>
            <person name="Ng V."/>
            <person name="Clum A."/>
            <person name="Steindorff A."/>
            <person name="Ohm R.A."/>
            <person name="Martin F."/>
            <person name="Silar P."/>
            <person name="Natvig D.O."/>
            <person name="Lalanne C."/>
            <person name="Gautier V."/>
            <person name="Ament-Velasquez S.L."/>
            <person name="Kruys A."/>
            <person name="Hutchinson M.I."/>
            <person name="Powell A.J."/>
            <person name="Barry K."/>
            <person name="Miller A.N."/>
            <person name="Grigoriev I.V."/>
            <person name="Debuchy R."/>
            <person name="Gladieux P."/>
            <person name="Hiltunen Thoren M."/>
            <person name="Johannesson H."/>
        </authorList>
    </citation>
    <scope>NUCLEOTIDE SEQUENCE</scope>
    <source>
        <strain evidence="2">CBS 532.94</strain>
    </source>
</reference>
<name>A0AAN7C8R8_9PEZI</name>
<keyword evidence="1" id="KW-0812">Transmembrane</keyword>
<reference evidence="2" key="2">
    <citation type="submission" date="2023-05" db="EMBL/GenBank/DDBJ databases">
        <authorList>
            <consortium name="Lawrence Berkeley National Laboratory"/>
            <person name="Steindorff A."/>
            <person name="Hensen N."/>
            <person name="Bonometti L."/>
            <person name="Westerberg I."/>
            <person name="Brannstrom I.O."/>
            <person name="Guillou S."/>
            <person name="Cros-Aarteil S."/>
            <person name="Calhoun S."/>
            <person name="Haridas S."/>
            <person name="Kuo A."/>
            <person name="Mondo S."/>
            <person name="Pangilinan J."/>
            <person name="Riley R."/>
            <person name="Labutti K."/>
            <person name="Andreopoulos B."/>
            <person name="Lipzen A."/>
            <person name="Chen C."/>
            <person name="Yanf M."/>
            <person name="Daum C."/>
            <person name="Ng V."/>
            <person name="Clum A."/>
            <person name="Ohm R."/>
            <person name="Martin F."/>
            <person name="Silar P."/>
            <person name="Natvig D."/>
            <person name="Lalanne C."/>
            <person name="Gautier V."/>
            <person name="Ament-Velasquez S.L."/>
            <person name="Kruys A."/>
            <person name="Hutchinson M.I."/>
            <person name="Powell A.J."/>
            <person name="Barry K."/>
            <person name="Miller A.N."/>
            <person name="Grigoriev I.V."/>
            <person name="Debuchy R."/>
            <person name="Gladieux P."/>
            <person name="Thoren M.H."/>
            <person name="Johannesson H."/>
        </authorList>
    </citation>
    <scope>NUCLEOTIDE SEQUENCE</scope>
    <source>
        <strain evidence="2">CBS 532.94</strain>
    </source>
</reference>
<keyword evidence="1" id="KW-1133">Transmembrane helix</keyword>
<dbReference type="Proteomes" id="UP001303760">
    <property type="component" value="Unassembled WGS sequence"/>
</dbReference>
<feature type="transmembrane region" description="Helical" evidence="1">
    <location>
        <begin position="72"/>
        <end position="91"/>
    </location>
</feature>
<proteinExistence type="predicted"/>
<keyword evidence="1" id="KW-0472">Membrane</keyword>
<dbReference type="AlphaFoldDB" id="A0AAN7C8R8"/>
<accession>A0AAN7C8R8</accession>
<evidence type="ECO:0000256" key="1">
    <source>
        <dbReference type="SAM" id="Phobius"/>
    </source>
</evidence>
<dbReference type="PANTHER" id="PTHR42044">
    <property type="entry name" value="DUF676 DOMAIN-CONTAINING PROTEIN-RELATED"/>
    <property type="match status" value="1"/>
</dbReference>
<gene>
    <name evidence="2" type="ORF">C8A03DRAFT_44808</name>
</gene>
<feature type="transmembrane region" description="Helical" evidence="1">
    <location>
        <begin position="97"/>
        <end position="115"/>
    </location>
</feature>